<dbReference type="GO" id="GO:0016887">
    <property type="term" value="F:ATP hydrolysis activity"/>
    <property type="evidence" value="ECO:0007669"/>
    <property type="project" value="InterPro"/>
</dbReference>
<reference evidence="4" key="3">
    <citation type="journal article" date="2016" name="Gigascience">
        <title>De novo construction of an expanded transcriptome assembly for the western tarnished plant bug, Lygus hesperus.</title>
        <authorList>
            <person name="Tassone E.E."/>
            <person name="Geib S.M."/>
            <person name="Hall B."/>
            <person name="Fabrick J.A."/>
            <person name="Brent C.S."/>
            <person name="Hull J.J."/>
        </authorList>
    </citation>
    <scope>NUCLEOTIDE SEQUENCE</scope>
</reference>
<organism evidence="3">
    <name type="scientific">Lygus hesperus</name>
    <name type="common">Western plant bug</name>
    <dbReference type="NCBI Taxonomy" id="30085"/>
    <lineage>
        <taxon>Eukaryota</taxon>
        <taxon>Metazoa</taxon>
        <taxon>Ecdysozoa</taxon>
        <taxon>Arthropoda</taxon>
        <taxon>Hexapoda</taxon>
        <taxon>Insecta</taxon>
        <taxon>Pterygota</taxon>
        <taxon>Neoptera</taxon>
        <taxon>Paraneoptera</taxon>
        <taxon>Hemiptera</taxon>
        <taxon>Heteroptera</taxon>
        <taxon>Panheteroptera</taxon>
        <taxon>Cimicomorpha</taxon>
        <taxon>Miridae</taxon>
        <taxon>Mirini</taxon>
        <taxon>Lygus</taxon>
    </lineage>
</organism>
<evidence type="ECO:0000313" key="3">
    <source>
        <dbReference type="EMBL" id="JAG15436.1"/>
    </source>
</evidence>
<name>A0A0A9X714_LYGHE</name>
<dbReference type="PANTHER" id="PTHR11528">
    <property type="entry name" value="HEAT SHOCK PROTEIN 90 FAMILY MEMBER"/>
    <property type="match status" value="1"/>
</dbReference>
<proteinExistence type="inferred from homology"/>
<dbReference type="EMBL" id="GBHO01028168">
    <property type="protein sequence ID" value="JAG15436.1"/>
    <property type="molecule type" value="Transcribed_RNA"/>
</dbReference>
<protein>
    <submittedName>
        <fullName evidence="3">Chaperone protein htpG</fullName>
    </submittedName>
</protein>
<gene>
    <name evidence="3" type="primary">htpG_7</name>
    <name evidence="4" type="synonym">htpG</name>
    <name evidence="3" type="ORF">CM83_47721</name>
    <name evidence="4" type="ORF">g.98855</name>
</gene>
<dbReference type="GO" id="GO:0005524">
    <property type="term" value="F:ATP binding"/>
    <property type="evidence" value="ECO:0007669"/>
    <property type="project" value="InterPro"/>
</dbReference>
<reference evidence="3" key="2">
    <citation type="submission" date="2014-07" db="EMBL/GenBank/DDBJ databases">
        <authorList>
            <person name="Hull J."/>
        </authorList>
    </citation>
    <scope>NUCLEOTIDE SEQUENCE</scope>
</reference>
<dbReference type="Pfam" id="PF00183">
    <property type="entry name" value="HSP90"/>
    <property type="match status" value="1"/>
</dbReference>
<dbReference type="FunFam" id="1.20.120.790:FF:000004">
    <property type="entry name" value="Heat shock protein 75 kDa"/>
    <property type="match status" value="1"/>
</dbReference>
<sequence>MQHLDTYAKHKLQNIEMFDANLDGYVQHKKKMLGDNTEDVKVEKKLTEAQENAVSDFITKRLVGRVGVVKATERLKDSPVVLADHESAQIRKLFRMTGQASGPAPKYNLHFNPKHQLIRKIYTLSQSTTNSEVETAGLIVEQLLDNALISAGLLEEPRSIITRLNTMMLRMVDNVADPTADQ</sequence>
<evidence type="ECO:0000256" key="2">
    <source>
        <dbReference type="ARBA" id="ARBA00023186"/>
    </source>
</evidence>
<keyword evidence="2" id="KW-0143">Chaperone</keyword>
<evidence type="ECO:0000256" key="1">
    <source>
        <dbReference type="ARBA" id="ARBA00008239"/>
    </source>
</evidence>
<dbReference type="AlphaFoldDB" id="A0A0A9X714"/>
<dbReference type="SUPFAM" id="SSF110942">
    <property type="entry name" value="HSP90 C-terminal domain"/>
    <property type="match status" value="1"/>
</dbReference>
<comment type="similarity">
    <text evidence="1">Belongs to the heat shock protein 90 family.</text>
</comment>
<dbReference type="EMBL" id="GDHC01012416">
    <property type="protein sequence ID" value="JAQ06213.1"/>
    <property type="molecule type" value="Transcribed_RNA"/>
</dbReference>
<accession>A0A0A9X714</accession>
<dbReference type="InterPro" id="IPR037196">
    <property type="entry name" value="HSP90_C"/>
</dbReference>
<dbReference type="Gene3D" id="1.20.120.790">
    <property type="entry name" value="Heat shock protein 90, C-terminal domain"/>
    <property type="match status" value="1"/>
</dbReference>
<dbReference type="InterPro" id="IPR001404">
    <property type="entry name" value="Hsp90_fam"/>
</dbReference>
<evidence type="ECO:0000313" key="4">
    <source>
        <dbReference type="EMBL" id="JAQ06213.1"/>
    </source>
</evidence>
<dbReference type="GO" id="GO:0140662">
    <property type="term" value="F:ATP-dependent protein folding chaperone"/>
    <property type="evidence" value="ECO:0007669"/>
    <property type="project" value="InterPro"/>
</dbReference>
<reference evidence="3" key="1">
    <citation type="journal article" date="2014" name="PLoS ONE">
        <title>Transcriptome-Based Identification of ABC Transporters in the Western Tarnished Plant Bug Lygus hesperus.</title>
        <authorList>
            <person name="Hull J.J."/>
            <person name="Chaney K."/>
            <person name="Geib S.M."/>
            <person name="Fabrick J.A."/>
            <person name="Brent C.S."/>
            <person name="Walsh D."/>
            <person name="Lavine L.C."/>
        </authorList>
    </citation>
    <scope>NUCLEOTIDE SEQUENCE</scope>
</reference>
<dbReference type="GO" id="GO:0051082">
    <property type="term" value="F:unfolded protein binding"/>
    <property type="evidence" value="ECO:0007669"/>
    <property type="project" value="InterPro"/>
</dbReference>